<evidence type="ECO:0000259" key="2">
    <source>
        <dbReference type="PROSITE" id="PS50181"/>
    </source>
</evidence>
<dbReference type="Pfam" id="PF00646">
    <property type="entry name" value="F-box"/>
    <property type="match status" value="1"/>
</dbReference>
<dbReference type="GO" id="GO:0003713">
    <property type="term" value="F:transcription coactivator activity"/>
    <property type="evidence" value="ECO:0007669"/>
    <property type="project" value="TreeGrafter"/>
</dbReference>
<proteinExistence type="predicted"/>
<dbReference type="PANTHER" id="PTHR13252">
    <property type="entry name" value="F-BOX ONLY PROTEIN 28"/>
    <property type="match status" value="1"/>
</dbReference>
<evidence type="ECO:0000313" key="4">
    <source>
        <dbReference type="Proteomes" id="UP001458880"/>
    </source>
</evidence>
<dbReference type="Proteomes" id="UP001458880">
    <property type="component" value="Unassembled WGS sequence"/>
</dbReference>
<sequence>MSFDFGNLPEKPLKLILSHLTYANVVELRLVNHSFKDICSKILNETFIRVKQDLEDEICIVSNEVKARESENDIPAEDRNGTDNELDKISNIQLRYKVLQILKSEISILHAVCERYVKLKVYCFIGGQILDYLYQIMNKNFKLTDAKNPLESHITMQLFLLNEEFMDHFEEVVEPNILKRNFSPWFGVKMADILDLYANSNYHIYADYQDDHLQISGRYEVLNPETVTEVDFPDANDNAKKLIKLSRYIRNQVRWQNFFYYVDAPYESVKNIVGKRDRRYNKFCLNPAEMLEDGTTVYNNEEIAIDKFKKTFSRRLGNPCSKENVSYGIELQCSKNCVPARLEPYVASVTQSSINLEQNKTSSEIDIELSKQSSPQNRSINQGDTNLNLEIIWTYVYVCCVEVYFALFFCFKIL</sequence>
<dbReference type="GO" id="GO:0005634">
    <property type="term" value="C:nucleus"/>
    <property type="evidence" value="ECO:0007669"/>
    <property type="project" value="TreeGrafter"/>
</dbReference>
<evidence type="ECO:0000313" key="3">
    <source>
        <dbReference type="EMBL" id="KAK9736917.1"/>
    </source>
</evidence>
<dbReference type="PROSITE" id="PS50181">
    <property type="entry name" value="FBOX"/>
    <property type="match status" value="1"/>
</dbReference>
<keyword evidence="1" id="KW-0812">Transmembrane</keyword>
<organism evidence="3 4">
    <name type="scientific">Popillia japonica</name>
    <name type="common">Japanese beetle</name>
    <dbReference type="NCBI Taxonomy" id="7064"/>
    <lineage>
        <taxon>Eukaryota</taxon>
        <taxon>Metazoa</taxon>
        <taxon>Ecdysozoa</taxon>
        <taxon>Arthropoda</taxon>
        <taxon>Hexapoda</taxon>
        <taxon>Insecta</taxon>
        <taxon>Pterygota</taxon>
        <taxon>Neoptera</taxon>
        <taxon>Endopterygota</taxon>
        <taxon>Coleoptera</taxon>
        <taxon>Polyphaga</taxon>
        <taxon>Scarabaeiformia</taxon>
        <taxon>Scarabaeidae</taxon>
        <taxon>Rutelinae</taxon>
        <taxon>Popillia</taxon>
    </lineage>
</organism>
<keyword evidence="1" id="KW-0472">Membrane</keyword>
<name>A0AAW1LSZ3_POPJA</name>
<accession>A0AAW1LSZ3</accession>
<feature type="transmembrane region" description="Helical" evidence="1">
    <location>
        <begin position="392"/>
        <end position="411"/>
    </location>
</feature>
<dbReference type="InterPro" id="IPR039719">
    <property type="entry name" value="FBXO28"/>
</dbReference>
<dbReference type="InterPro" id="IPR001810">
    <property type="entry name" value="F-box_dom"/>
</dbReference>
<feature type="domain" description="F-box" evidence="2">
    <location>
        <begin position="2"/>
        <end position="50"/>
    </location>
</feature>
<keyword evidence="4" id="KW-1185">Reference proteome</keyword>
<reference evidence="3 4" key="1">
    <citation type="journal article" date="2024" name="BMC Genomics">
        <title>De novo assembly and annotation of Popillia japonica's genome with initial clues to its potential as an invasive pest.</title>
        <authorList>
            <person name="Cucini C."/>
            <person name="Boschi S."/>
            <person name="Funari R."/>
            <person name="Cardaioli E."/>
            <person name="Iannotti N."/>
            <person name="Marturano G."/>
            <person name="Paoli F."/>
            <person name="Bruttini M."/>
            <person name="Carapelli A."/>
            <person name="Frati F."/>
            <person name="Nardi F."/>
        </authorList>
    </citation>
    <scope>NUCLEOTIDE SEQUENCE [LARGE SCALE GENOMIC DNA]</scope>
    <source>
        <strain evidence="3">DMR45628</strain>
    </source>
</reference>
<comment type="caution">
    <text evidence="3">The sequence shown here is derived from an EMBL/GenBank/DDBJ whole genome shotgun (WGS) entry which is preliminary data.</text>
</comment>
<gene>
    <name evidence="3" type="ORF">QE152_g11157</name>
</gene>
<dbReference type="PANTHER" id="PTHR13252:SF1">
    <property type="entry name" value="DAMPENED, ISOFORM A"/>
    <property type="match status" value="1"/>
</dbReference>
<protein>
    <submittedName>
        <fullName evidence="3">F-box-like</fullName>
    </submittedName>
</protein>
<keyword evidence="1" id="KW-1133">Transmembrane helix</keyword>
<dbReference type="AlphaFoldDB" id="A0AAW1LSZ3"/>
<dbReference type="EMBL" id="JASPKY010000107">
    <property type="protein sequence ID" value="KAK9736917.1"/>
    <property type="molecule type" value="Genomic_DNA"/>
</dbReference>
<evidence type="ECO:0000256" key="1">
    <source>
        <dbReference type="SAM" id="Phobius"/>
    </source>
</evidence>